<evidence type="ECO:0000313" key="15">
    <source>
        <dbReference type="EMBL" id="RZO18444.1"/>
    </source>
</evidence>
<dbReference type="AlphaFoldDB" id="A0A520MB32"/>
<keyword evidence="10 11" id="KW-0998">Cell outer membrane</keyword>
<dbReference type="PANTHER" id="PTHR30069:SF29">
    <property type="entry name" value="HEMOGLOBIN AND HEMOGLOBIN-HAPTOGLOBIN-BINDING PROTEIN 1-RELATED"/>
    <property type="match status" value="1"/>
</dbReference>
<keyword evidence="9 15" id="KW-0675">Receptor</keyword>
<dbReference type="PANTHER" id="PTHR30069">
    <property type="entry name" value="TONB-DEPENDENT OUTER MEMBRANE RECEPTOR"/>
    <property type="match status" value="1"/>
</dbReference>
<protein>
    <submittedName>
        <fullName evidence="15">TonB-dependent receptor</fullName>
    </submittedName>
</protein>
<evidence type="ECO:0000256" key="9">
    <source>
        <dbReference type="ARBA" id="ARBA00023170"/>
    </source>
</evidence>
<dbReference type="PROSITE" id="PS52016">
    <property type="entry name" value="TONB_DEPENDENT_REC_3"/>
    <property type="match status" value="1"/>
</dbReference>
<keyword evidence="4 11" id="KW-1134">Transmembrane beta strand</keyword>
<dbReference type="Pfam" id="PF07715">
    <property type="entry name" value="Plug"/>
    <property type="match status" value="1"/>
</dbReference>
<organism evidence="15 16">
    <name type="scientific">SAR92 clade bacterium</name>
    <dbReference type="NCBI Taxonomy" id="2315479"/>
    <lineage>
        <taxon>Bacteria</taxon>
        <taxon>Pseudomonadati</taxon>
        <taxon>Pseudomonadota</taxon>
        <taxon>Gammaproteobacteria</taxon>
        <taxon>Cellvibrionales</taxon>
        <taxon>Porticoccaceae</taxon>
        <taxon>SAR92 clade</taxon>
    </lineage>
</organism>
<evidence type="ECO:0000256" key="10">
    <source>
        <dbReference type="ARBA" id="ARBA00023237"/>
    </source>
</evidence>
<evidence type="ECO:0000259" key="13">
    <source>
        <dbReference type="Pfam" id="PF00593"/>
    </source>
</evidence>
<evidence type="ECO:0000256" key="1">
    <source>
        <dbReference type="ARBA" id="ARBA00004571"/>
    </source>
</evidence>
<evidence type="ECO:0000256" key="11">
    <source>
        <dbReference type="PROSITE-ProRule" id="PRU01360"/>
    </source>
</evidence>
<dbReference type="InterPro" id="IPR037066">
    <property type="entry name" value="Plug_dom_sf"/>
</dbReference>
<evidence type="ECO:0000259" key="14">
    <source>
        <dbReference type="Pfam" id="PF07715"/>
    </source>
</evidence>
<dbReference type="InterPro" id="IPR036942">
    <property type="entry name" value="Beta-barrel_TonB_sf"/>
</dbReference>
<keyword evidence="8 11" id="KW-0472">Membrane</keyword>
<comment type="caution">
    <text evidence="15">The sequence shown here is derived from an EMBL/GenBank/DDBJ whole genome shotgun (WGS) entry which is preliminary data.</text>
</comment>
<gene>
    <name evidence="15" type="ORF">EVB03_10010</name>
</gene>
<comment type="subcellular location">
    <subcellularLocation>
        <location evidence="1 11">Cell outer membrane</location>
        <topology evidence="1 11">Multi-pass membrane protein</topology>
    </subcellularLocation>
</comment>
<keyword evidence="5 11" id="KW-0812">Transmembrane</keyword>
<feature type="domain" description="TonB-dependent receptor-like beta-barrel" evidence="13">
    <location>
        <begin position="254"/>
        <end position="659"/>
    </location>
</feature>
<dbReference type="EMBL" id="SHBP01000031">
    <property type="protein sequence ID" value="RZO18444.1"/>
    <property type="molecule type" value="Genomic_DNA"/>
</dbReference>
<evidence type="ECO:0000256" key="2">
    <source>
        <dbReference type="ARBA" id="ARBA00008143"/>
    </source>
</evidence>
<dbReference type="Gene3D" id="2.170.130.10">
    <property type="entry name" value="TonB-dependent receptor, plug domain"/>
    <property type="match status" value="1"/>
</dbReference>
<dbReference type="Proteomes" id="UP000315889">
    <property type="component" value="Unassembled WGS sequence"/>
</dbReference>
<keyword evidence="6" id="KW-0732">Signal</keyword>
<evidence type="ECO:0000256" key="4">
    <source>
        <dbReference type="ARBA" id="ARBA00022452"/>
    </source>
</evidence>
<dbReference type="Pfam" id="PF00593">
    <property type="entry name" value="TonB_dep_Rec_b-barrel"/>
    <property type="match status" value="1"/>
</dbReference>
<dbReference type="GO" id="GO:0009279">
    <property type="term" value="C:cell outer membrane"/>
    <property type="evidence" value="ECO:0007669"/>
    <property type="project" value="UniProtKB-SubCell"/>
</dbReference>
<dbReference type="SUPFAM" id="SSF56935">
    <property type="entry name" value="Porins"/>
    <property type="match status" value="1"/>
</dbReference>
<dbReference type="InterPro" id="IPR000531">
    <property type="entry name" value="Beta-barrel_TonB"/>
</dbReference>
<dbReference type="GO" id="GO:0044718">
    <property type="term" value="P:siderophore transmembrane transport"/>
    <property type="evidence" value="ECO:0007669"/>
    <property type="project" value="TreeGrafter"/>
</dbReference>
<dbReference type="InterPro" id="IPR039426">
    <property type="entry name" value="TonB-dep_rcpt-like"/>
</dbReference>
<evidence type="ECO:0000256" key="12">
    <source>
        <dbReference type="RuleBase" id="RU003357"/>
    </source>
</evidence>
<evidence type="ECO:0000313" key="16">
    <source>
        <dbReference type="Proteomes" id="UP000315889"/>
    </source>
</evidence>
<dbReference type="InterPro" id="IPR012910">
    <property type="entry name" value="Plug_dom"/>
</dbReference>
<proteinExistence type="inferred from homology"/>
<comment type="similarity">
    <text evidence="2">Belongs to the TonB-dependent receptor family. Hemoglobin/haptoglobin binding protein subfamily.</text>
</comment>
<keyword evidence="3 11" id="KW-0813">Transport</keyword>
<dbReference type="GO" id="GO:0015344">
    <property type="term" value="F:siderophore uptake transmembrane transporter activity"/>
    <property type="evidence" value="ECO:0007669"/>
    <property type="project" value="TreeGrafter"/>
</dbReference>
<evidence type="ECO:0000256" key="6">
    <source>
        <dbReference type="ARBA" id="ARBA00022729"/>
    </source>
</evidence>
<dbReference type="Gene3D" id="2.40.170.20">
    <property type="entry name" value="TonB-dependent receptor, beta-barrel domain"/>
    <property type="match status" value="1"/>
</dbReference>
<sequence length="693" mass="77879">MTRFNLLKSVLFTFVFCGTTTESYSDVTSQNIEIDTITVTGRRNDQNISELIGSVASVTSEELGRISHAHINQTAARIPGVWLSRGNGQELLAAVRSPVFTGSGSCAEILTTEDGLPIRPTGMCNVNQLFEVNTEQASGLEVWRGPGTVFYGSNAMHGVINTVSPDVINNNLSLQIGSHSYGRVKLGWKRQLDSQHLQIAANGTSDGGFKEQSGFDQQKVSIKHGWSGSSIDATTHLSAVNLNQETAGYIKGFESYKDDATWKSNPNPEAFRDASAVRLSSHLRGASSVGDFDGEWQATPYFRRSSMTFLQHYLPGQAQEKNGQTSVGLQTSYQVSTNDDNQIWFGTDVEWADMWVEEVQTNALGSPDNVRFQGQHYDFEVKSQQFAVFVNSEWKTSDKLTLEAGLRFESLRYDYQNNMIDGSTRDDGSLCNSGDGSCRYYRPSDQTNSTDNINYQLGAHYVFNDSLGGFIRIANAYRAPQINELYRLQKEQETSVIESEQVDSLETGVRYQTQQWQTELAIYKMKKDQVIVKDSDSFVVNDGKTSHKGIEWRTVFQLNTAWQLASSVSWAKHQYKYTRLFGGINIDGNDIDTAPRWQRSAQALYQPTERTSIEFEWIYLGKYFLDPQNAHQYAGHNVFNVRAQQRYGDLQINGQITNLTDRRIADRADYGFGSYRYFVGEGRGVSLEIKMLF</sequence>
<reference evidence="15 16" key="1">
    <citation type="submission" date="2019-02" db="EMBL/GenBank/DDBJ databases">
        <title>Prokaryotic population dynamics and viral predation in marine succession experiment using metagenomics: the confinement effect.</title>
        <authorList>
            <person name="Haro-Moreno J.M."/>
            <person name="Rodriguez-Valera F."/>
            <person name="Lopez-Perez M."/>
        </authorList>
    </citation>
    <scope>NUCLEOTIDE SEQUENCE [LARGE SCALE GENOMIC DNA]</scope>
    <source>
        <strain evidence="15">MED-G170</strain>
    </source>
</reference>
<evidence type="ECO:0000256" key="3">
    <source>
        <dbReference type="ARBA" id="ARBA00022448"/>
    </source>
</evidence>
<accession>A0A520MB32</accession>
<evidence type="ECO:0000256" key="7">
    <source>
        <dbReference type="ARBA" id="ARBA00023077"/>
    </source>
</evidence>
<name>A0A520MB32_9GAMM</name>
<evidence type="ECO:0000256" key="5">
    <source>
        <dbReference type="ARBA" id="ARBA00022692"/>
    </source>
</evidence>
<evidence type="ECO:0000256" key="8">
    <source>
        <dbReference type="ARBA" id="ARBA00023136"/>
    </source>
</evidence>
<feature type="domain" description="TonB-dependent receptor plug" evidence="14">
    <location>
        <begin position="49"/>
        <end position="159"/>
    </location>
</feature>
<keyword evidence="7 12" id="KW-0798">TonB box</keyword>